<dbReference type="SMART" id="SM00354">
    <property type="entry name" value="HTH_LACI"/>
    <property type="match status" value="1"/>
</dbReference>
<dbReference type="InterPro" id="IPR010982">
    <property type="entry name" value="Lambda_DNA-bd_dom_sf"/>
</dbReference>
<dbReference type="Gene3D" id="1.10.260.40">
    <property type="entry name" value="lambda repressor-like DNA-binding domains"/>
    <property type="match status" value="1"/>
</dbReference>
<sequence length="370" mass="39237">MNDQRREPGQASGQASGQMSGQISLADIAAEAGVSVSTVSRIANGDLGRASAATVAKVQKLIAERGYRPNPIGRSLRGGDSRLVAMLAPNLDNPAMAAIAASTEAALRAAGYVMILCDTHDRPDLQDEYLRAMRSRFAEGFIVVSAVASPELEASLDRREPIVFVNRRNPYGGGPFIGIDNRQAGADAADHLLACGVRAPAVIHPADLSSTIRERVEGFLDRLEERRPGLTVRRCDGPGGNHLDCGYAAAKRLTADGGWPDGILCPSDLMAYGLFRAAGEQGVRIPDDCRPVGIDDNDLNDWIAPWLSSVKIPYQLFGDAVVASLRDLRGGNSVGEVLLPHRLVRRQSDPTTVLTGYSPASPPRSGPAAG</sequence>
<dbReference type="InterPro" id="IPR000843">
    <property type="entry name" value="HTH_LacI"/>
</dbReference>
<dbReference type="SUPFAM" id="SSF53822">
    <property type="entry name" value="Periplasmic binding protein-like I"/>
    <property type="match status" value="1"/>
</dbReference>
<name>A0A2B8BCL7_9PROT</name>
<dbReference type="OrthoDB" id="7170131at2"/>
<keyword evidence="7" id="KW-1185">Reference proteome</keyword>
<gene>
    <name evidence="6" type="ORF">CRT60_19630</name>
</gene>
<evidence type="ECO:0000313" key="6">
    <source>
        <dbReference type="EMBL" id="PGH55510.1"/>
    </source>
</evidence>
<protein>
    <submittedName>
        <fullName evidence="6">LacI family transcriptional regulator</fullName>
    </submittedName>
</protein>
<dbReference type="PROSITE" id="PS50932">
    <property type="entry name" value="HTH_LACI_2"/>
    <property type="match status" value="1"/>
</dbReference>
<reference evidence="7" key="1">
    <citation type="submission" date="2017-10" db="EMBL/GenBank/DDBJ databases">
        <authorList>
            <person name="Kravchenko I.K."/>
            <person name="Grouzdev D.S."/>
        </authorList>
    </citation>
    <scope>NUCLEOTIDE SEQUENCE [LARGE SCALE GENOMIC DNA]</scope>
    <source>
        <strain evidence="7">B2</strain>
    </source>
</reference>
<organism evidence="6 7">
    <name type="scientific">Azospirillum palustre</name>
    <dbReference type="NCBI Taxonomy" id="2044885"/>
    <lineage>
        <taxon>Bacteria</taxon>
        <taxon>Pseudomonadati</taxon>
        <taxon>Pseudomonadota</taxon>
        <taxon>Alphaproteobacteria</taxon>
        <taxon>Rhodospirillales</taxon>
        <taxon>Azospirillaceae</taxon>
        <taxon>Azospirillum</taxon>
    </lineage>
</organism>
<dbReference type="SUPFAM" id="SSF47413">
    <property type="entry name" value="lambda repressor-like DNA-binding domains"/>
    <property type="match status" value="1"/>
</dbReference>
<evidence type="ECO:0000313" key="7">
    <source>
        <dbReference type="Proteomes" id="UP000225379"/>
    </source>
</evidence>
<keyword evidence="3" id="KW-0804">Transcription</keyword>
<evidence type="ECO:0000256" key="3">
    <source>
        <dbReference type="ARBA" id="ARBA00023163"/>
    </source>
</evidence>
<feature type="region of interest" description="Disordered" evidence="4">
    <location>
        <begin position="350"/>
        <end position="370"/>
    </location>
</feature>
<dbReference type="InterPro" id="IPR028082">
    <property type="entry name" value="Peripla_BP_I"/>
</dbReference>
<comment type="caution">
    <text evidence="6">The sequence shown here is derived from an EMBL/GenBank/DDBJ whole genome shotgun (WGS) entry which is preliminary data.</text>
</comment>
<dbReference type="GO" id="GO:0000976">
    <property type="term" value="F:transcription cis-regulatory region binding"/>
    <property type="evidence" value="ECO:0007669"/>
    <property type="project" value="TreeGrafter"/>
</dbReference>
<dbReference type="EMBL" id="PDKW01000042">
    <property type="protein sequence ID" value="PGH55510.1"/>
    <property type="molecule type" value="Genomic_DNA"/>
</dbReference>
<feature type="compositionally biased region" description="Pro residues" evidence="4">
    <location>
        <begin position="360"/>
        <end position="370"/>
    </location>
</feature>
<evidence type="ECO:0000256" key="2">
    <source>
        <dbReference type="ARBA" id="ARBA00023125"/>
    </source>
</evidence>
<keyword evidence="1" id="KW-0805">Transcription regulation</keyword>
<dbReference type="GO" id="GO:0003700">
    <property type="term" value="F:DNA-binding transcription factor activity"/>
    <property type="evidence" value="ECO:0007669"/>
    <property type="project" value="TreeGrafter"/>
</dbReference>
<dbReference type="InterPro" id="IPR046335">
    <property type="entry name" value="LacI/GalR-like_sensor"/>
</dbReference>
<evidence type="ECO:0000259" key="5">
    <source>
        <dbReference type="PROSITE" id="PS50932"/>
    </source>
</evidence>
<proteinExistence type="predicted"/>
<dbReference type="Gene3D" id="3.40.50.2300">
    <property type="match status" value="2"/>
</dbReference>
<feature type="domain" description="HTH lacI-type" evidence="5">
    <location>
        <begin position="23"/>
        <end position="78"/>
    </location>
</feature>
<evidence type="ECO:0000256" key="4">
    <source>
        <dbReference type="SAM" id="MobiDB-lite"/>
    </source>
</evidence>
<accession>A0A2B8BCL7</accession>
<dbReference type="CDD" id="cd01392">
    <property type="entry name" value="HTH_LacI"/>
    <property type="match status" value="1"/>
</dbReference>
<dbReference type="Pfam" id="PF13377">
    <property type="entry name" value="Peripla_BP_3"/>
    <property type="match status" value="1"/>
</dbReference>
<dbReference type="AlphaFoldDB" id="A0A2B8BCL7"/>
<dbReference type="Pfam" id="PF00356">
    <property type="entry name" value="LacI"/>
    <property type="match status" value="1"/>
</dbReference>
<keyword evidence="2" id="KW-0238">DNA-binding</keyword>
<dbReference type="PANTHER" id="PTHR30146">
    <property type="entry name" value="LACI-RELATED TRANSCRIPTIONAL REPRESSOR"/>
    <property type="match status" value="1"/>
</dbReference>
<dbReference type="Proteomes" id="UP000225379">
    <property type="component" value="Unassembled WGS sequence"/>
</dbReference>
<dbReference type="CDD" id="cd06267">
    <property type="entry name" value="PBP1_LacI_sugar_binding-like"/>
    <property type="match status" value="1"/>
</dbReference>
<dbReference type="RefSeq" id="WP_098738746.1">
    <property type="nucleotide sequence ID" value="NZ_PDKW01000042.1"/>
</dbReference>
<evidence type="ECO:0000256" key="1">
    <source>
        <dbReference type="ARBA" id="ARBA00023015"/>
    </source>
</evidence>
<dbReference type="PANTHER" id="PTHR30146:SF109">
    <property type="entry name" value="HTH-TYPE TRANSCRIPTIONAL REGULATOR GALS"/>
    <property type="match status" value="1"/>
</dbReference>